<feature type="signal peptide" evidence="2">
    <location>
        <begin position="1"/>
        <end position="26"/>
    </location>
</feature>
<accession>A0A3A8EKQ7</accession>
<feature type="chain" id="PRO_5017257582" description="Selenocysteine synthase" evidence="2">
    <location>
        <begin position="27"/>
        <end position="376"/>
    </location>
</feature>
<comment type="caution">
    <text evidence="3">The sequence shown here is derived from an EMBL/GenBank/DDBJ whole genome shotgun (WGS) entry which is preliminary data.</text>
</comment>
<evidence type="ECO:0008006" key="5">
    <source>
        <dbReference type="Google" id="ProtNLM"/>
    </source>
</evidence>
<name>A0A3A8EKQ7_9GAMM</name>
<feature type="region of interest" description="Disordered" evidence="1">
    <location>
        <begin position="169"/>
        <end position="193"/>
    </location>
</feature>
<dbReference type="OrthoDB" id="6646492at2"/>
<reference evidence="3 4" key="1">
    <citation type="submission" date="2018-09" db="EMBL/GenBank/DDBJ databases">
        <title>The draft genome of Acinetobacter spp. strains.</title>
        <authorList>
            <person name="Qin J."/>
            <person name="Feng Y."/>
            <person name="Zong Z."/>
        </authorList>
    </citation>
    <scope>NUCLEOTIDE SEQUENCE [LARGE SCALE GENOMIC DNA]</scope>
    <source>
        <strain evidence="3 4">WCHAc060012</strain>
    </source>
</reference>
<dbReference type="EMBL" id="RAXV01000016">
    <property type="protein sequence ID" value="RKG31340.1"/>
    <property type="molecule type" value="Genomic_DNA"/>
</dbReference>
<evidence type="ECO:0000256" key="1">
    <source>
        <dbReference type="SAM" id="MobiDB-lite"/>
    </source>
</evidence>
<keyword evidence="4" id="KW-1185">Reference proteome</keyword>
<keyword evidence="2" id="KW-0732">Signal</keyword>
<proteinExistence type="predicted"/>
<gene>
    <name evidence="3" type="ORF">D7V32_08760</name>
</gene>
<organism evidence="3 4">
    <name type="scientific">Acinetobacter tianfuensis</name>
    <dbReference type="NCBI Taxonomy" id="2419603"/>
    <lineage>
        <taxon>Bacteria</taxon>
        <taxon>Pseudomonadati</taxon>
        <taxon>Pseudomonadota</taxon>
        <taxon>Gammaproteobacteria</taxon>
        <taxon>Moraxellales</taxon>
        <taxon>Moraxellaceae</taxon>
        <taxon>Acinetobacter</taxon>
    </lineage>
</organism>
<dbReference type="AlphaFoldDB" id="A0A3A8EKQ7"/>
<evidence type="ECO:0000313" key="3">
    <source>
        <dbReference type="EMBL" id="RKG31340.1"/>
    </source>
</evidence>
<evidence type="ECO:0000313" key="4">
    <source>
        <dbReference type="Proteomes" id="UP000282388"/>
    </source>
</evidence>
<sequence length="376" mass="43402">MQKIKSFLVKGCSISVLSLLGMCAFAQTPAQIETAKETEVPVPQIEMNAPWLFYTIPSWIDASPTLFPPQSDESIVLPAESTENNSWVDHQQKNIRTWADKSATKINNWFGETDPNEPATATLRILIDNEWNKHDNFEIKPRIRGKIKLPTLERKLSVVFGDDSLDNELDNNVGITNENPVGSSDKNLDSKQTRQDNGSLALRWSDLSKRLPFETDFDLGIRSGDDIYARLKASKDWALENDFAFYAEQIFRYGIDSKNYLRTNLELTHARPNHPILSNQFNLTYADSQEDDVTWGNFLFRKHQFFHGNAFSYGLYTNGFYNNHDLRLNSYGPFVSWRQPFLRDWFFIQGDLNYLNDHRNNRSHFIGALVRLEALF</sequence>
<dbReference type="Proteomes" id="UP000282388">
    <property type="component" value="Unassembled WGS sequence"/>
</dbReference>
<evidence type="ECO:0000256" key="2">
    <source>
        <dbReference type="SAM" id="SignalP"/>
    </source>
</evidence>
<protein>
    <recommendedName>
        <fullName evidence="5">Selenocysteine synthase</fullName>
    </recommendedName>
</protein>
<feature type="compositionally biased region" description="Polar residues" evidence="1">
    <location>
        <begin position="173"/>
        <end position="185"/>
    </location>
</feature>
<dbReference type="RefSeq" id="WP_120402528.1">
    <property type="nucleotide sequence ID" value="NZ_RAXV01000016.1"/>
</dbReference>